<reference evidence="1 2" key="1">
    <citation type="submission" date="2018-08" db="EMBL/GenBank/DDBJ databases">
        <title>A genome reference for cultivated species of the human gut microbiota.</title>
        <authorList>
            <person name="Zou Y."/>
            <person name="Xue W."/>
            <person name="Luo G."/>
        </authorList>
    </citation>
    <scope>NUCLEOTIDE SEQUENCE [LARGE SCALE GENOMIC DNA]</scope>
    <source>
        <strain evidence="1 2">AM25-1</strain>
    </source>
</reference>
<protein>
    <submittedName>
        <fullName evidence="1">Uncharacterized protein</fullName>
    </submittedName>
</protein>
<proteinExistence type="predicted"/>
<organism evidence="1 2">
    <name type="scientific">Fusobacterium mortiferum</name>
    <dbReference type="NCBI Taxonomy" id="850"/>
    <lineage>
        <taxon>Bacteria</taxon>
        <taxon>Fusobacteriati</taxon>
        <taxon>Fusobacteriota</taxon>
        <taxon>Fusobacteriia</taxon>
        <taxon>Fusobacteriales</taxon>
        <taxon>Fusobacteriaceae</taxon>
        <taxon>Fusobacterium</taxon>
    </lineage>
</organism>
<dbReference type="EMBL" id="QRHL01000008">
    <property type="protein sequence ID" value="RHF72527.1"/>
    <property type="molecule type" value="Genomic_DNA"/>
</dbReference>
<name>A0A414PVA3_FUSMR</name>
<evidence type="ECO:0000313" key="1">
    <source>
        <dbReference type="EMBL" id="RHF72527.1"/>
    </source>
</evidence>
<sequence>MQEITKIIYSNNFFNVIKVENNLQLDNILDEREAVIMILLEGKIYFYNERILKEKQYIISKVENVLKGIKILSNNYKMIIITLKESFLKEMGIFKIEKTIHTNLDNYCAELIRNLKEEYLLENPCYPIEVIVKFFKIHNFLSEETLKYFNILEKNKYQKVFKIIETNIKLLPEDIEKKIFESLKIEKKKLEELIYISQKLTLEKYIFKLKLEKIIEIYLSKNIALKDIIREYNLKDTKRINIYLKKIYRTNIKGLKKENNLRNINTSEGDKKLKIKSKE</sequence>
<dbReference type="Proteomes" id="UP000284676">
    <property type="component" value="Unassembled WGS sequence"/>
</dbReference>
<dbReference type="AlphaFoldDB" id="A0A414PVA3"/>
<gene>
    <name evidence="1" type="ORF">DW663_06625</name>
</gene>
<comment type="caution">
    <text evidence="1">The sequence shown here is derived from an EMBL/GenBank/DDBJ whole genome shotgun (WGS) entry which is preliminary data.</text>
</comment>
<accession>A0A414PVA3</accession>
<dbReference type="RefSeq" id="WP_118234349.1">
    <property type="nucleotide sequence ID" value="NZ_QRHL01000008.1"/>
</dbReference>
<evidence type="ECO:0000313" key="2">
    <source>
        <dbReference type="Proteomes" id="UP000284676"/>
    </source>
</evidence>